<dbReference type="InterPro" id="IPR036291">
    <property type="entry name" value="NAD(P)-bd_dom_sf"/>
</dbReference>
<dbReference type="PANTHER" id="PTHR14097:SF8">
    <property type="entry name" value="NAD(P)-BINDING DOMAIN-CONTAINING PROTEIN"/>
    <property type="match status" value="1"/>
</dbReference>
<protein>
    <submittedName>
        <fullName evidence="1">Epimerase</fullName>
    </submittedName>
</protein>
<dbReference type="EMBL" id="BSOB01000018">
    <property type="protein sequence ID" value="GLQ93491.1"/>
    <property type="molecule type" value="Genomic_DNA"/>
</dbReference>
<dbReference type="Proteomes" id="UP001156670">
    <property type="component" value="Unassembled WGS sequence"/>
</dbReference>
<dbReference type="Gene3D" id="3.40.50.720">
    <property type="entry name" value="NAD(P)-binding Rossmann-like Domain"/>
    <property type="match status" value="1"/>
</dbReference>
<gene>
    <name evidence="1" type="ORF">GCM10007901_24420</name>
</gene>
<sequence>MKVILFGATGMVGKGVLRQCLLDPDVESILSIGRKPSGMSHPKLHDLVRTDMFDFKVDANELKGYDACFFCLGVSSVRMSEAEYTHLTYDLTMGWARALARENPAMRFLYISGMGTGGKAMWAQVKGRTENDLLTLLPEAIMIRLAALRPMHGERSKAPGGGVLFTLVSPLWPVFQWLWPNGVITTEELGRAMITAARKGGPKRVLESADLVALGRY</sequence>
<keyword evidence="2" id="KW-1185">Reference proteome</keyword>
<name>A0ABQ5XP29_9GAMM</name>
<organism evidence="1 2">
    <name type="scientific">Dyella acidisoli</name>
    <dbReference type="NCBI Taxonomy" id="1867834"/>
    <lineage>
        <taxon>Bacteria</taxon>
        <taxon>Pseudomonadati</taxon>
        <taxon>Pseudomonadota</taxon>
        <taxon>Gammaproteobacteria</taxon>
        <taxon>Lysobacterales</taxon>
        <taxon>Rhodanobacteraceae</taxon>
        <taxon>Dyella</taxon>
    </lineage>
</organism>
<dbReference type="RefSeq" id="WP_284321201.1">
    <property type="nucleotide sequence ID" value="NZ_BSOB01000018.1"/>
</dbReference>
<dbReference type="SUPFAM" id="SSF51735">
    <property type="entry name" value="NAD(P)-binding Rossmann-fold domains"/>
    <property type="match status" value="1"/>
</dbReference>
<reference evidence="2" key="1">
    <citation type="journal article" date="2019" name="Int. J. Syst. Evol. Microbiol.">
        <title>The Global Catalogue of Microorganisms (GCM) 10K type strain sequencing project: providing services to taxonomists for standard genome sequencing and annotation.</title>
        <authorList>
            <consortium name="The Broad Institute Genomics Platform"/>
            <consortium name="The Broad Institute Genome Sequencing Center for Infectious Disease"/>
            <person name="Wu L."/>
            <person name="Ma J."/>
        </authorList>
    </citation>
    <scope>NUCLEOTIDE SEQUENCE [LARGE SCALE GENOMIC DNA]</scope>
    <source>
        <strain evidence="2">NBRC 111980</strain>
    </source>
</reference>
<evidence type="ECO:0000313" key="2">
    <source>
        <dbReference type="Proteomes" id="UP001156670"/>
    </source>
</evidence>
<dbReference type="PANTHER" id="PTHR14097">
    <property type="entry name" value="OXIDOREDUCTASE HTATIP2"/>
    <property type="match status" value="1"/>
</dbReference>
<evidence type="ECO:0000313" key="1">
    <source>
        <dbReference type="EMBL" id="GLQ93491.1"/>
    </source>
</evidence>
<proteinExistence type="predicted"/>
<accession>A0ABQ5XP29</accession>
<comment type="caution">
    <text evidence="1">The sequence shown here is derived from an EMBL/GenBank/DDBJ whole genome shotgun (WGS) entry which is preliminary data.</text>
</comment>